<protein>
    <submittedName>
        <fullName evidence="1">Uncharacterized protein</fullName>
    </submittedName>
</protein>
<evidence type="ECO:0000313" key="2">
    <source>
        <dbReference type="Proteomes" id="UP000008177"/>
    </source>
</evidence>
<dbReference type="InParanoid" id="G2YQ62"/>
<dbReference type="EMBL" id="FQ790348">
    <property type="protein sequence ID" value="CCD53760.1"/>
    <property type="molecule type" value="Genomic_DNA"/>
</dbReference>
<dbReference type="Proteomes" id="UP000008177">
    <property type="component" value="Unplaced contigs"/>
</dbReference>
<evidence type="ECO:0000313" key="1">
    <source>
        <dbReference type="EMBL" id="CCD53760.1"/>
    </source>
</evidence>
<name>G2YQ62_BOTF4</name>
<dbReference type="AlphaFoldDB" id="G2YQ62"/>
<sequence>MRRFGIAKPPRVTTTMTMTTLCFTRRRRKNIHIHIYPRVTSPYRFDQVKVGKSIMSTYLSIPCVRACVRDGEISNDFDLGIIFHFENDIRTLICR</sequence>
<proteinExistence type="predicted"/>
<dbReference type="HOGENOM" id="CLU_2372549_0_0_1"/>
<accession>G2YQ62</accession>
<reference evidence="2" key="1">
    <citation type="journal article" date="2011" name="PLoS Genet.">
        <title>Genomic analysis of the necrotrophic fungal pathogens Sclerotinia sclerotiorum and Botrytis cinerea.</title>
        <authorList>
            <person name="Amselem J."/>
            <person name="Cuomo C.A."/>
            <person name="van Kan J.A."/>
            <person name="Viaud M."/>
            <person name="Benito E.P."/>
            <person name="Couloux A."/>
            <person name="Coutinho P.M."/>
            <person name="de Vries R.P."/>
            <person name="Dyer P.S."/>
            <person name="Fillinger S."/>
            <person name="Fournier E."/>
            <person name="Gout L."/>
            <person name="Hahn M."/>
            <person name="Kohn L."/>
            <person name="Lapalu N."/>
            <person name="Plummer K.M."/>
            <person name="Pradier J.M."/>
            <person name="Quevillon E."/>
            <person name="Sharon A."/>
            <person name="Simon A."/>
            <person name="ten Have A."/>
            <person name="Tudzynski B."/>
            <person name="Tudzynski P."/>
            <person name="Wincker P."/>
            <person name="Andrew M."/>
            <person name="Anthouard V."/>
            <person name="Beever R.E."/>
            <person name="Beffa R."/>
            <person name="Benoit I."/>
            <person name="Bouzid O."/>
            <person name="Brault B."/>
            <person name="Chen Z."/>
            <person name="Choquer M."/>
            <person name="Collemare J."/>
            <person name="Cotton P."/>
            <person name="Danchin E.G."/>
            <person name="Da Silva C."/>
            <person name="Gautier A."/>
            <person name="Giraud C."/>
            <person name="Giraud T."/>
            <person name="Gonzalez C."/>
            <person name="Grossetete S."/>
            <person name="Guldener U."/>
            <person name="Henrissat B."/>
            <person name="Howlett B.J."/>
            <person name="Kodira C."/>
            <person name="Kretschmer M."/>
            <person name="Lappartient A."/>
            <person name="Leroch M."/>
            <person name="Levis C."/>
            <person name="Mauceli E."/>
            <person name="Neuveglise C."/>
            <person name="Oeser B."/>
            <person name="Pearson M."/>
            <person name="Poulain J."/>
            <person name="Poussereau N."/>
            <person name="Quesneville H."/>
            <person name="Rascle C."/>
            <person name="Schumacher J."/>
            <person name="Segurens B."/>
            <person name="Sexton A."/>
            <person name="Silva E."/>
            <person name="Sirven C."/>
            <person name="Soanes D.M."/>
            <person name="Talbot N.J."/>
            <person name="Templeton M."/>
            <person name="Yandava C."/>
            <person name="Yarden O."/>
            <person name="Zeng Q."/>
            <person name="Rollins J.A."/>
            <person name="Lebrun M.H."/>
            <person name="Dickman M."/>
        </authorList>
    </citation>
    <scope>NUCLEOTIDE SEQUENCE [LARGE SCALE GENOMIC DNA]</scope>
    <source>
        <strain evidence="2">T4</strain>
    </source>
</reference>
<gene>
    <name evidence="1" type="ORF">BofuT4_uP133140.1</name>
</gene>
<organism evidence="1 2">
    <name type="scientific">Botryotinia fuckeliana (strain T4)</name>
    <name type="common">Noble rot fungus</name>
    <name type="synonym">Botrytis cinerea</name>
    <dbReference type="NCBI Taxonomy" id="999810"/>
    <lineage>
        <taxon>Eukaryota</taxon>
        <taxon>Fungi</taxon>
        <taxon>Dikarya</taxon>
        <taxon>Ascomycota</taxon>
        <taxon>Pezizomycotina</taxon>
        <taxon>Leotiomycetes</taxon>
        <taxon>Helotiales</taxon>
        <taxon>Sclerotiniaceae</taxon>
        <taxon>Botrytis</taxon>
    </lineage>
</organism>